<protein>
    <submittedName>
        <fullName evidence="1">Putative RNA-binding Zn-ribbon protein involved in translation (DUF1610 family)</fullName>
    </submittedName>
</protein>
<sequence length="98" mass="10829">MTIQLDERVTGAALMRFLRERGVADSCPMCGTHMSTSVHDPAGVLEDEAPAVRVIHVMDDGSRRGYGEFLRVCPSCGFIHYIRDIEVLAYLDEEGDNG</sequence>
<dbReference type="AlphaFoldDB" id="A0A839V911"/>
<organism evidence="1 2">
    <name type="scientific">Halomonas cerina</name>
    <dbReference type="NCBI Taxonomy" id="447424"/>
    <lineage>
        <taxon>Bacteria</taxon>
        <taxon>Pseudomonadati</taxon>
        <taxon>Pseudomonadota</taxon>
        <taxon>Gammaproteobacteria</taxon>
        <taxon>Oceanospirillales</taxon>
        <taxon>Halomonadaceae</taxon>
        <taxon>Halomonas</taxon>
    </lineage>
</organism>
<evidence type="ECO:0000313" key="2">
    <source>
        <dbReference type="Proteomes" id="UP000547614"/>
    </source>
</evidence>
<name>A0A839V911_9GAMM</name>
<gene>
    <name evidence="1" type="ORF">FHR94_000439</name>
</gene>
<accession>A0A839V911</accession>
<keyword evidence="2" id="KW-1185">Reference proteome</keyword>
<evidence type="ECO:0000313" key="1">
    <source>
        <dbReference type="EMBL" id="MBB3189217.1"/>
    </source>
</evidence>
<reference evidence="1 2" key="1">
    <citation type="submission" date="2020-08" db="EMBL/GenBank/DDBJ databases">
        <title>Genomic Encyclopedia of Type Strains, Phase III (KMG-III): the genomes of soil and plant-associated and newly described type strains.</title>
        <authorList>
            <person name="Whitman W."/>
        </authorList>
    </citation>
    <scope>NUCLEOTIDE SEQUENCE [LARGE SCALE GENOMIC DNA]</scope>
    <source>
        <strain evidence="1 2">CECT 7282</strain>
    </source>
</reference>
<dbReference type="RefSeq" id="WP_183323984.1">
    <property type="nucleotide sequence ID" value="NZ_JACHXP010000002.1"/>
</dbReference>
<dbReference type="Proteomes" id="UP000547614">
    <property type="component" value="Unassembled WGS sequence"/>
</dbReference>
<comment type="caution">
    <text evidence="1">The sequence shown here is derived from an EMBL/GenBank/DDBJ whole genome shotgun (WGS) entry which is preliminary data.</text>
</comment>
<proteinExistence type="predicted"/>
<dbReference type="EMBL" id="JACHXP010000002">
    <property type="protein sequence ID" value="MBB3189217.1"/>
    <property type="molecule type" value="Genomic_DNA"/>
</dbReference>